<dbReference type="STRING" id="391009.Tmel_1391"/>
<evidence type="ECO:0000313" key="2">
    <source>
        <dbReference type="Proteomes" id="UP000001110"/>
    </source>
</evidence>
<dbReference type="AlphaFoldDB" id="A6LMT7"/>
<sequence length="184" mass="21178">MLAYTISFAGIFNFVKEIAGKRDFYIDTSIYFDVYNNENKNLKSNISFEATIVNLEKYDIILKSPNFLNNISIEANLLNSATYYRYNNYTISNISDFDITLIYEIIKTISSFLSSNLFTIFDKNDKLSLIPAGYSFLKRLGLEPTKITVSFNGATIKQILFSTDNSTESILIKFNKFKILKEDF</sequence>
<dbReference type="HOGENOM" id="CLU_1467551_0_0_0"/>
<protein>
    <submittedName>
        <fullName evidence="1">Uncharacterized protein</fullName>
    </submittedName>
</protein>
<dbReference type="EMBL" id="CP000716">
    <property type="protein sequence ID" value="ABR31238.1"/>
    <property type="molecule type" value="Genomic_DNA"/>
</dbReference>
<organism evidence="1 2">
    <name type="scientific">Thermosipho melanesiensis (strain DSM 12029 / CIP 104789 / BI429)</name>
    <dbReference type="NCBI Taxonomy" id="391009"/>
    <lineage>
        <taxon>Bacteria</taxon>
        <taxon>Thermotogati</taxon>
        <taxon>Thermotogota</taxon>
        <taxon>Thermotogae</taxon>
        <taxon>Thermotogales</taxon>
        <taxon>Fervidobacteriaceae</taxon>
        <taxon>Thermosipho</taxon>
    </lineage>
</organism>
<name>A6LMT7_THEM4</name>
<reference evidence="1 2" key="1">
    <citation type="submission" date="2007-05" db="EMBL/GenBank/DDBJ databases">
        <title>Complete sequence of Thermosipho melanesiensis BI429.</title>
        <authorList>
            <consortium name="US DOE Joint Genome Institute"/>
            <person name="Copeland A."/>
            <person name="Lucas S."/>
            <person name="Lapidus A."/>
            <person name="Barry K."/>
            <person name="Glavina del Rio T."/>
            <person name="Dalin E."/>
            <person name="Tice H."/>
            <person name="Pitluck S."/>
            <person name="Chertkov O."/>
            <person name="Brettin T."/>
            <person name="Bruce D."/>
            <person name="Detter J.C."/>
            <person name="Han C."/>
            <person name="Schmutz J."/>
            <person name="Larimer F."/>
            <person name="Land M."/>
            <person name="Hauser L."/>
            <person name="Kyrpides N."/>
            <person name="Mikhailova N."/>
            <person name="Nelson K."/>
            <person name="Gogarten J.P."/>
            <person name="Noll K."/>
            <person name="Richardson P."/>
        </authorList>
    </citation>
    <scope>NUCLEOTIDE SEQUENCE [LARGE SCALE GENOMIC DNA]</scope>
    <source>
        <strain evidence="2">DSM 12029 / CIP 104789 / BI429</strain>
    </source>
</reference>
<proteinExistence type="predicted"/>
<dbReference type="eggNOG" id="ENOG5033JJ7">
    <property type="taxonomic scope" value="Bacteria"/>
</dbReference>
<dbReference type="RefSeq" id="WP_012057597.1">
    <property type="nucleotide sequence ID" value="NC_009616.1"/>
</dbReference>
<dbReference type="Proteomes" id="UP000001110">
    <property type="component" value="Chromosome"/>
</dbReference>
<evidence type="ECO:0000313" key="1">
    <source>
        <dbReference type="EMBL" id="ABR31238.1"/>
    </source>
</evidence>
<accession>A6LMT7</accession>
<reference evidence="1 2" key="2">
    <citation type="journal article" date="2009" name="Proc. Natl. Acad. Sci. U.S.A.">
        <title>On the chimeric nature, thermophilic origin, and phylogenetic placement of the Thermotogales.</title>
        <authorList>
            <person name="Zhaxybayeva O."/>
            <person name="Swithers K.S."/>
            <person name="Lapierre P."/>
            <person name="Fournier G.P."/>
            <person name="Bickhart D.M."/>
            <person name="DeBoy R.T."/>
            <person name="Nelson K.E."/>
            <person name="Nesbo C.L."/>
            <person name="Doolittle W.F."/>
            <person name="Gogarten J.P."/>
            <person name="Noll K.M."/>
        </authorList>
    </citation>
    <scope>NUCLEOTIDE SEQUENCE [LARGE SCALE GENOMIC DNA]</scope>
    <source>
        <strain evidence="2">DSM 12029 / CIP 104789 / BI429</strain>
    </source>
</reference>
<gene>
    <name evidence="1" type="ordered locus">Tmel_1391</name>
</gene>
<dbReference type="KEGG" id="tme:Tmel_1391"/>